<evidence type="ECO:0000259" key="6">
    <source>
        <dbReference type="Pfam" id="PF04825"/>
    </source>
</evidence>
<accession>A0A4S2N0T8</accession>
<dbReference type="InterPro" id="IPR006909">
    <property type="entry name" value="Rad21/Rec8_C_eu"/>
</dbReference>
<comment type="subcellular location">
    <subcellularLocation>
        <location evidence="1">Nucleus</location>
    </subcellularLocation>
</comment>
<name>A0A4S2N0T8_9PEZI</name>
<evidence type="ECO:0000313" key="8">
    <source>
        <dbReference type="Proteomes" id="UP000298138"/>
    </source>
</evidence>
<evidence type="ECO:0000256" key="4">
    <source>
        <dbReference type="SAM" id="MobiDB-lite"/>
    </source>
</evidence>
<evidence type="ECO:0000256" key="2">
    <source>
        <dbReference type="ARBA" id="ARBA00009870"/>
    </source>
</evidence>
<feature type="region of interest" description="Disordered" evidence="4">
    <location>
        <begin position="507"/>
        <end position="529"/>
    </location>
</feature>
<dbReference type="Gene3D" id="1.10.10.580">
    <property type="entry name" value="Structural maintenance of chromosome 1. Chain E"/>
    <property type="match status" value="1"/>
</dbReference>
<evidence type="ECO:0000259" key="5">
    <source>
        <dbReference type="Pfam" id="PF04824"/>
    </source>
</evidence>
<dbReference type="GO" id="GO:0008278">
    <property type="term" value="C:cohesin complex"/>
    <property type="evidence" value="ECO:0007669"/>
    <property type="project" value="InterPro"/>
</dbReference>
<evidence type="ECO:0000256" key="1">
    <source>
        <dbReference type="ARBA" id="ARBA00004123"/>
    </source>
</evidence>
<dbReference type="GO" id="GO:1990414">
    <property type="term" value="P:replication-born double-strand break repair via sister chromatid exchange"/>
    <property type="evidence" value="ECO:0007669"/>
    <property type="project" value="TreeGrafter"/>
</dbReference>
<dbReference type="PANTHER" id="PTHR12585">
    <property type="entry name" value="SCC1 / RAD21 FAMILY MEMBER"/>
    <property type="match status" value="1"/>
</dbReference>
<feature type="domain" description="Rad21/Rec8-like protein N-terminal" evidence="6">
    <location>
        <begin position="1"/>
        <end position="108"/>
    </location>
</feature>
<dbReference type="STRING" id="341454.A0A4S2N0T8"/>
<dbReference type="GO" id="GO:0007062">
    <property type="term" value="P:sister chromatid cohesion"/>
    <property type="evidence" value="ECO:0007669"/>
    <property type="project" value="InterPro"/>
</dbReference>
<dbReference type="InterPro" id="IPR036390">
    <property type="entry name" value="WH_DNA-bd_sf"/>
</dbReference>
<proteinExistence type="inferred from homology"/>
<dbReference type="Pfam" id="PF04825">
    <property type="entry name" value="Rad21_Rec8_N"/>
    <property type="match status" value="1"/>
</dbReference>
<dbReference type="GO" id="GO:0003682">
    <property type="term" value="F:chromatin binding"/>
    <property type="evidence" value="ECO:0007669"/>
    <property type="project" value="TreeGrafter"/>
</dbReference>
<dbReference type="GO" id="GO:0005634">
    <property type="term" value="C:nucleus"/>
    <property type="evidence" value="ECO:0007669"/>
    <property type="project" value="UniProtKB-SubCell"/>
</dbReference>
<evidence type="ECO:0008006" key="9">
    <source>
        <dbReference type="Google" id="ProtNLM"/>
    </source>
</evidence>
<dbReference type="InterPro" id="IPR023093">
    <property type="entry name" value="ScpA-like_C"/>
</dbReference>
<dbReference type="EMBL" id="ML220114">
    <property type="protein sequence ID" value="TGZ82651.1"/>
    <property type="molecule type" value="Genomic_DNA"/>
</dbReference>
<dbReference type="PANTHER" id="PTHR12585:SF72">
    <property type="entry name" value="MEIOTIC RECOMBINATION PROTEIN REC8"/>
    <property type="match status" value="1"/>
</dbReference>
<dbReference type="CDD" id="cd21789">
    <property type="entry name" value="Rad21_Rec8_M_SpRec8p-like"/>
    <property type="match status" value="1"/>
</dbReference>
<keyword evidence="8" id="KW-1185">Reference proteome</keyword>
<comment type="similarity">
    <text evidence="2">Belongs to the rad21 family.</text>
</comment>
<dbReference type="AlphaFoldDB" id="A0A4S2N0T8"/>
<dbReference type="SUPFAM" id="SSF46785">
    <property type="entry name" value="Winged helix' DNA-binding domain"/>
    <property type="match status" value="1"/>
</dbReference>
<reference evidence="7 8" key="1">
    <citation type="submission" date="2019-04" db="EMBL/GenBank/DDBJ databases">
        <title>Comparative genomics and transcriptomics to analyze fruiting body development in filamentous ascomycetes.</title>
        <authorList>
            <consortium name="DOE Joint Genome Institute"/>
            <person name="Lutkenhaus R."/>
            <person name="Traeger S."/>
            <person name="Breuer J."/>
            <person name="Kuo A."/>
            <person name="Lipzen A."/>
            <person name="Pangilinan J."/>
            <person name="Dilworth D."/>
            <person name="Sandor L."/>
            <person name="Poggeler S."/>
            <person name="Barry K."/>
            <person name="Grigoriev I.V."/>
            <person name="Nowrousian M."/>
        </authorList>
    </citation>
    <scope>NUCLEOTIDE SEQUENCE [LARGE SCALE GENOMIC DNA]</scope>
    <source>
        <strain evidence="7 8">CBS 389.68</strain>
    </source>
</reference>
<sequence length="657" mass="71829">MFYSHEILTKREYGVATVWLVATLGSKGTIRKVARKDILAVKIPKACETVTRPQAPLALRLQSNLLWGIARVYGQQTEYLYNDVSSAHMNLIRFSVADSTLDRITLAKPKEARHEQLVLTDDPALAPELLNDLDLGILEGFDLDRLTLRESAPASSTPISLLPLPSTPSARFSLGGISSPGGTIVSYGLGIPSSPPLRPLEEVGMEELPFEFDEFGELRERTPLLPEAETMDLSGLGRAAREISRAESVPRMRSRMPSIEEGMFAPMEGIPFGEEMELDLGAEYQPPEVPEPVLEGAEPLPPVPLQPEEVELEVRAPVRRKRAPRVVKAQIDETTQLTSSIMKKSQDDYIQNMLSASLANEKQAAKKDAKTASRIMVLEHGIGGELTHPDLQSMFSGAAILRALQRVQERAEAPEVERMEGLELPEREAPPEVGLGEIEQPEVPYPISELGIPPPPPPPELGREAVEEMPWNRTPSVARSEGAEIPPYFSGGVYPSSDMGEPFPEMGPPSIKMTPSPRRAPPPRPSGRVSMLGTVPEMEEEVYDFGAGVNLGLDEDEFFGPGAGLQTQVDTQTVEDTLERESFNFLGYLTAKVKEAAIPGEEVTSIAFEDLVKPRENRPLVAAQAFHHVLLLASKNLIGVDQEEAYGSIQISLQAAG</sequence>
<dbReference type="Proteomes" id="UP000298138">
    <property type="component" value="Unassembled WGS sequence"/>
</dbReference>
<evidence type="ECO:0000256" key="3">
    <source>
        <dbReference type="ARBA" id="ARBA00023242"/>
    </source>
</evidence>
<evidence type="ECO:0000313" key="7">
    <source>
        <dbReference type="EMBL" id="TGZ82651.1"/>
    </source>
</evidence>
<gene>
    <name evidence="7" type="ORF">EX30DRAFT_393937</name>
</gene>
<dbReference type="Pfam" id="PF04824">
    <property type="entry name" value="Rad21_Rec8"/>
    <property type="match status" value="1"/>
</dbReference>
<organism evidence="7 8">
    <name type="scientific">Ascodesmis nigricans</name>
    <dbReference type="NCBI Taxonomy" id="341454"/>
    <lineage>
        <taxon>Eukaryota</taxon>
        <taxon>Fungi</taxon>
        <taxon>Dikarya</taxon>
        <taxon>Ascomycota</taxon>
        <taxon>Pezizomycotina</taxon>
        <taxon>Pezizomycetes</taxon>
        <taxon>Pezizales</taxon>
        <taxon>Ascodesmidaceae</taxon>
        <taxon>Ascodesmis</taxon>
    </lineage>
</organism>
<dbReference type="InParanoid" id="A0A4S2N0T8"/>
<dbReference type="InterPro" id="IPR006910">
    <property type="entry name" value="Rad21_Rec8_N"/>
</dbReference>
<feature type="domain" description="Rad21/Rec8-like protein C-terminal eukaryotic" evidence="5">
    <location>
        <begin position="621"/>
        <end position="654"/>
    </location>
</feature>
<dbReference type="InterPro" id="IPR039781">
    <property type="entry name" value="Rad21/Rec8-like"/>
</dbReference>
<keyword evidence="3" id="KW-0539">Nucleus</keyword>
<protein>
    <recommendedName>
        <fullName evidence="9">Rad21/Rec8-like protein N-terminal domain-containing protein</fullName>
    </recommendedName>
</protein>
<dbReference type="OrthoDB" id="5427633at2759"/>